<dbReference type="InterPro" id="IPR029052">
    <property type="entry name" value="Metallo-depent_PP-like"/>
</dbReference>
<comment type="cofactor">
    <cofactor evidence="1">
        <name>Mn(2+)</name>
        <dbReference type="ChEBI" id="CHEBI:29035"/>
    </cofactor>
</comment>
<comment type="caution">
    <text evidence="4">The sequence shown here is derived from an EMBL/GenBank/DDBJ whole genome shotgun (WGS) entry which is preliminary data.</text>
</comment>
<evidence type="ECO:0000256" key="3">
    <source>
        <dbReference type="ARBA" id="ARBA00023211"/>
    </source>
</evidence>
<name>A0ABP0H890_9DINO</name>
<dbReference type="PANTHER" id="PTHR45668">
    <property type="entry name" value="SERINE/THREONINE-PROTEIN PHOSPHATASE 5-RELATED"/>
    <property type="match status" value="1"/>
</dbReference>
<evidence type="ECO:0000256" key="2">
    <source>
        <dbReference type="ARBA" id="ARBA00022723"/>
    </source>
</evidence>
<organism evidence="4 5">
    <name type="scientific">Durusdinium trenchii</name>
    <dbReference type="NCBI Taxonomy" id="1381693"/>
    <lineage>
        <taxon>Eukaryota</taxon>
        <taxon>Sar</taxon>
        <taxon>Alveolata</taxon>
        <taxon>Dinophyceae</taxon>
        <taxon>Suessiales</taxon>
        <taxon>Symbiodiniaceae</taxon>
        <taxon>Durusdinium</taxon>
    </lineage>
</organism>
<keyword evidence="3" id="KW-0464">Manganese</keyword>
<sequence length="255" mass="28428">MSAWADPHKGNGWITSHRGEDIYYFGMDEAKAFLQSNGLKGIFRGHEQVQKGHTSMVYDGYYVTTVFSAADYVGTFCRGQEPPWMFGAAGEGNSGAFVLVDLTDGTVTHQAMSGSKTRALAAQFTGAKCHGSWLETGSHQSRSIESFMQENHKRLAHGNTSCTLDQTEVDSFKEEVRKILSTSKDQASQEFEARKLIDLQGEALTHGESIEICRSMKKDHITLEVYNELRGTDEEILENDIKVREIELEESDVDT</sequence>
<keyword evidence="5" id="KW-1185">Reference proteome</keyword>
<gene>
    <name evidence="4" type="ORF">CCMP2556_LOCUS408</name>
</gene>
<evidence type="ECO:0000313" key="5">
    <source>
        <dbReference type="Proteomes" id="UP001642484"/>
    </source>
</evidence>
<accession>A0ABP0H890</accession>
<dbReference type="Proteomes" id="UP001642484">
    <property type="component" value="Unassembled WGS sequence"/>
</dbReference>
<proteinExistence type="predicted"/>
<dbReference type="EMBL" id="CAXAMN010000059">
    <property type="protein sequence ID" value="CAK8986147.1"/>
    <property type="molecule type" value="Genomic_DNA"/>
</dbReference>
<keyword evidence="2" id="KW-0479">Metal-binding</keyword>
<protein>
    <recommendedName>
        <fullName evidence="6">Protein-serine/threonine phosphatase</fullName>
    </recommendedName>
</protein>
<dbReference type="Gene3D" id="3.60.21.10">
    <property type="match status" value="1"/>
</dbReference>
<evidence type="ECO:0000313" key="4">
    <source>
        <dbReference type="EMBL" id="CAK8986147.1"/>
    </source>
</evidence>
<reference evidence="4 5" key="1">
    <citation type="submission" date="2024-02" db="EMBL/GenBank/DDBJ databases">
        <authorList>
            <person name="Chen Y."/>
            <person name="Shah S."/>
            <person name="Dougan E. K."/>
            <person name="Thang M."/>
            <person name="Chan C."/>
        </authorList>
    </citation>
    <scope>NUCLEOTIDE SEQUENCE [LARGE SCALE GENOMIC DNA]</scope>
</reference>
<dbReference type="PANTHER" id="PTHR45668:SF3">
    <property type="entry name" value="SERINE_THREONINE-PROTEIN PHOSPHATASE RDGC"/>
    <property type="match status" value="1"/>
</dbReference>
<dbReference type="InterPro" id="IPR051134">
    <property type="entry name" value="PPP_phosphatase"/>
</dbReference>
<evidence type="ECO:0008006" key="6">
    <source>
        <dbReference type="Google" id="ProtNLM"/>
    </source>
</evidence>
<evidence type="ECO:0000256" key="1">
    <source>
        <dbReference type="ARBA" id="ARBA00001936"/>
    </source>
</evidence>
<dbReference type="SUPFAM" id="SSF56300">
    <property type="entry name" value="Metallo-dependent phosphatases"/>
    <property type="match status" value="1"/>
</dbReference>